<dbReference type="CDD" id="cd07035">
    <property type="entry name" value="TPP_PYR_POX_like"/>
    <property type="match status" value="1"/>
</dbReference>
<dbReference type="Pfam" id="PF02776">
    <property type="entry name" value="TPP_enzyme_N"/>
    <property type="match status" value="1"/>
</dbReference>
<dbReference type="Gene3D" id="3.40.50.970">
    <property type="match status" value="2"/>
</dbReference>
<dbReference type="InterPro" id="IPR045229">
    <property type="entry name" value="TPP_enz"/>
</dbReference>
<keyword evidence="2" id="KW-0786">Thiamine pyrophosphate</keyword>
<organism evidence="5 6">
    <name type="scientific">Sphingopyxis macrogoltabida</name>
    <name type="common">Sphingomonas macrogoltabidus</name>
    <dbReference type="NCBI Taxonomy" id="33050"/>
    <lineage>
        <taxon>Bacteria</taxon>
        <taxon>Pseudomonadati</taxon>
        <taxon>Pseudomonadota</taxon>
        <taxon>Alphaproteobacteria</taxon>
        <taxon>Sphingomonadales</taxon>
        <taxon>Sphingomonadaceae</taxon>
        <taxon>Sphingopyxis</taxon>
    </lineage>
</organism>
<protein>
    <submittedName>
        <fullName evidence="5">Acetolactate synthase large subunit</fullName>
    </submittedName>
</protein>
<accession>A0A2W5L8G1</accession>
<dbReference type="NCBIfam" id="NF005760">
    <property type="entry name" value="PRK07586.1"/>
    <property type="match status" value="1"/>
</dbReference>
<dbReference type="CDD" id="cd02002">
    <property type="entry name" value="TPP_BFDC"/>
    <property type="match status" value="1"/>
</dbReference>
<dbReference type="InterPro" id="IPR011766">
    <property type="entry name" value="TPP_enzyme_TPP-bd"/>
</dbReference>
<feature type="domain" description="Thiamine pyrophosphate enzyme N-terminal TPP-binding" evidence="4">
    <location>
        <begin position="6"/>
        <end position="109"/>
    </location>
</feature>
<dbReference type="AlphaFoldDB" id="A0A2W5L8G1"/>
<evidence type="ECO:0000313" key="5">
    <source>
        <dbReference type="EMBL" id="PZQ24624.1"/>
    </source>
</evidence>
<dbReference type="PROSITE" id="PS00187">
    <property type="entry name" value="TPP_ENZYMES"/>
    <property type="match status" value="1"/>
</dbReference>
<reference evidence="5 6" key="1">
    <citation type="submission" date="2017-08" db="EMBL/GenBank/DDBJ databases">
        <title>Infants hospitalized years apart are colonized by the same room-sourced microbial strains.</title>
        <authorList>
            <person name="Brooks B."/>
            <person name="Olm M.R."/>
            <person name="Firek B.A."/>
            <person name="Baker R."/>
            <person name="Thomas B.C."/>
            <person name="Morowitz M.J."/>
            <person name="Banfield J.F."/>
        </authorList>
    </citation>
    <scope>NUCLEOTIDE SEQUENCE [LARGE SCALE GENOMIC DNA]</scope>
    <source>
        <strain evidence="5">S2_005_003_R2_47</strain>
    </source>
</reference>
<dbReference type="GO" id="GO:0050660">
    <property type="term" value="F:flavin adenine dinucleotide binding"/>
    <property type="evidence" value="ECO:0007669"/>
    <property type="project" value="TreeGrafter"/>
</dbReference>
<sequence>MTKESGAETLVHTLLAGGVDVCFTNPGTSEMHFVAALDKIEGMRCVLGLFEGVVTGAADGYYRIADKPAATLLHLAPGLGNGVANLHNAKKARSGIVNIVGDHATYCAHLDTPLSGDIEGVARPVSNWVRTTTDGDHLAADAAEAVRLARQSPGRIATLVLPADVSWGPGGAPAAALAPLPRRPVRESAVAAAADALRAAGSAGVLLLGDAGTRARSLEWAGRIAARTGCKLLTEIHSSRIERGAGRVAVDRIPYTQPVDNALRLLADKTEMVLAGAEAPVSFFAYPGKPVELAPPSCAIRTLAEPGDDVEAALEALARALGAEKEDPGLAPLAPPECPTGPITLEGLGAVIGALLPDNAIVVDEAVTSGRSFYKETTNAPPHDWLVSRGASIGFAPPAAVGAAIAAPDRKVLALTGDGSGMYTLQALWTMAREGLDVTIVVFANRKYQILRGEFANMGSGVPGPRAEAMLSIGDPALDWCALATGHGVANGRAETLDEFADQLRQGFAARGPYLVEVVL</sequence>
<evidence type="ECO:0000313" key="6">
    <source>
        <dbReference type="Proteomes" id="UP000248597"/>
    </source>
</evidence>
<dbReference type="InterPro" id="IPR000399">
    <property type="entry name" value="TPP-bd_CS"/>
</dbReference>
<dbReference type="Pfam" id="PF02775">
    <property type="entry name" value="TPP_enzyme_C"/>
    <property type="match status" value="1"/>
</dbReference>
<evidence type="ECO:0000256" key="1">
    <source>
        <dbReference type="ARBA" id="ARBA00007812"/>
    </source>
</evidence>
<dbReference type="GO" id="GO:0044281">
    <property type="term" value="P:small molecule metabolic process"/>
    <property type="evidence" value="ECO:0007669"/>
    <property type="project" value="UniProtKB-ARBA"/>
</dbReference>
<dbReference type="EMBL" id="QFPJ01000001">
    <property type="protein sequence ID" value="PZQ24624.1"/>
    <property type="molecule type" value="Genomic_DNA"/>
</dbReference>
<dbReference type="GO" id="GO:0000287">
    <property type="term" value="F:magnesium ion binding"/>
    <property type="evidence" value="ECO:0007669"/>
    <property type="project" value="InterPro"/>
</dbReference>
<comment type="similarity">
    <text evidence="1">Belongs to the TPP enzyme family.</text>
</comment>
<feature type="domain" description="Thiamine pyrophosphate enzyme TPP-binding" evidence="3">
    <location>
        <begin position="380"/>
        <end position="518"/>
    </location>
</feature>
<dbReference type="InterPro" id="IPR012001">
    <property type="entry name" value="Thiamin_PyroP_enz_TPP-bd_dom"/>
</dbReference>
<dbReference type="Proteomes" id="UP000248597">
    <property type="component" value="Unassembled WGS sequence"/>
</dbReference>
<dbReference type="InterPro" id="IPR029061">
    <property type="entry name" value="THDP-binding"/>
</dbReference>
<dbReference type="SUPFAM" id="SSF52518">
    <property type="entry name" value="Thiamin diphosphate-binding fold (THDP-binding)"/>
    <property type="match status" value="2"/>
</dbReference>
<dbReference type="PANTHER" id="PTHR18968:SF86">
    <property type="entry name" value="ACETOLACTATE SYNTHASE LARGE SUBUNIT ILVX-RELATED"/>
    <property type="match status" value="1"/>
</dbReference>
<evidence type="ECO:0000259" key="4">
    <source>
        <dbReference type="Pfam" id="PF02776"/>
    </source>
</evidence>
<dbReference type="GO" id="GO:0003984">
    <property type="term" value="F:acetolactate synthase activity"/>
    <property type="evidence" value="ECO:0007669"/>
    <property type="project" value="TreeGrafter"/>
</dbReference>
<evidence type="ECO:0000256" key="2">
    <source>
        <dbReference type="ARBA" id="ARBA00023052"/>
    </source>
</evidence>
<dbReference type="GO" id="GO:0030976">
    <property type="term" value="F:thiamine pyrophosphate binding"/>
    <property type="evidence" value="ECO:0007669"/>
    <property type="project" value="InterPro"/>
</dbReference>
<dbReference type="PANTHER" id="PTHR18968">
    <property type="entry name" value="THIAMINE PYROPHOSPHATE ENZYMES"/>
    <property type="match status" value="1"/>
</dbReference>
<gene>
    <name evidence="5" type="ORF">DI569_00115</name>
</gene>
<proteinExistence type="inferred from homology"/>
<evidence type="ECO:0000259" key="3">
    <source>
        <dbReference type="Pfam" id="PF02775"/>
    </source>
</evidence>
<comment type="caution">
    <text evidence="5">The sequence shown here is derived from an EMBL/GenBank/DDBJ whole genome shotgun (WGS) entry which is preliminary data.</text>
</comment>
<name>A0A2W5L8G1_SPHMC</name>